<organism evidence="1">
    <name type="scientific">marine metagenome</name>
    <dbReference type="NCBI Taxonomy" id="408172"/>
    <lineage>
        <taxon>unclassified sequences</taxon>
        <taxon>metagenomes</taxon>
        <taxon>ecological metagenomes</taxon>
    </lineage>
</organism>
<dbReference type="EMBL" id="UINC01139425">
    <property type="protein sequence ID" value="SVD25962.1"/>
    <property type="molecule type" value="Genomic_DNA"/>
</dbReference>
<proteinExistence type="predicted"/>
<sequence length="298" mass="35503">RHSICLQIITSKYIRRIFIMLEQFFQNNIDLSTVKKSTYQILCVPNITRQTNLNQDSYVLVMENVIRELNKIRDDLFFHLPITSFCERLDFSNTKQYIFKMPSFPNSMRGHYDHYAWNEVLNAKKIEMDLIWSHLPEQTTNIKNHCHNTYSQDIPVIGYSHWIENSEFAPNWKTTFYHNNITGMLQMDKCGLNTQTQIDALLEEASEYYSQKTIDKLRDIMIPLYLGIENDKISKSVKTNTDKTIVFNHRTKEYRGWKRFIKIIQELRKQRQDFKVFCSMIDPTGMQILKNTFSDTSF</sequence>
<evidence type="ECO:0008006" key="2">
    <source>
        <dbReference type="Google" id="ProtNLM"/>
    </source>
</evidence>
<reference evidence="1" key="1">
    <citation type="submission" date="2018-05" db="EMBL/GenBank/DDBJ databases">
        <authorList>
            <person name="Lanie J.A."/>
            <person name="Ng W.-L."/>
            <person name="Kazmierczak K.M."/>
            <person name="Andrzejewski T.M."/>
            <person name="Davidsen T.M."/>
            <person name="Wayne K.J."/>
            <person name="Tettelin H."/>
            <person name="Glass J.I."/>
            <person name="Rusch D."/>
            <person name="Podicherti R."/>
            <person name="Tsui H.-C.T."/>
            <person name="Winkler M.E."/>
        </authorList>
    </citation>
    <scope>NUCLEOTIDE SEQUENCE</scope>
</reference>
<dbReference type="AlphaFoldDB" id="A0A382TW75"/>
<gene>
    <name evidence="1" type="ORF">METZ01_LOCUS378816</name>
</gene>
<accession>A0A382TW75</accession>
<protein>
    <recommendedName>
        <fullName evidence="2">Glycosyltransferase subfamily 4-like N-terminal domain-containing protein</fullName>
    </recommendedName>
</protein>
<evidence type="ECO:0000313" key="1">
    <source>
        <dbReference type="EMBL" id="SVD25962.1"/>
    </source>
</evidence>
<feature type="non-terminal residue" evidence="1">
    <location>
        <position position="1"/>
    </location>
</feature>
<name>A0A382TW75_9ZZZZ</name>
<feature type="non-terminal residue" evidence="1">
    <location>
        <position position="298"/>
    </location>
</feature>